<evidence type="ECO:0000313" key="4">
    <source>
        <dbReference type="Proteomes" id="UP000236319"/>
    </source>
</evidence>
<evidence type="ECO:0000256" key="1">
    <source>
        <dbReference type="SAM" id="MobiDB-lite"/>
    </source>
</evidence>
<feature type="compositionally biased region" description="Basic residues" evidence="1">
    <location>
        <begin position="56"/>
        <end position="72"/>
    </location>
</feature>
<feature type="signal peptide" evidence="2">
    <location>
        <begin position="1"/>
        <end position="22"/>
    </location>
</feature>
<feature type="compositionally biased region" description="Basic residues" evidence="1">
    <location>
        <begin position="102"/>
        <end position="119"/>
    </location>
</feature>
<feature type="compositionally biased region" description="Basic and acidic residues" evidence="1">
    <location>
        <begin position="41"/>
        <end position="55"/>
    </location>
</feature>
<comment type="caution">
    <text evidence="3">The sequence shown here is derived from an EMBL/GenBank/DDBJ whole genome shotgun (WGS) entry which is preliminary data.</text>
</comment>
<gene>
    <name evidence="3" type="ORF">BOVATA_008040</name>
</gene>
<name>A0A2H6K8J3_9APIC</name>
<reference evidence="3 4" key="1">
    <citation type="journal article" date="2017" name="BMC Genomics">
        <title>Whole-genome assembly of Babesia ovata and comparative genomics between closely related pathogens.</title>
        <authorList>
            <person name="Yamagishi J."/>
            <person name="Asada M."/>
            <person name="Hakimi H."/>
            <person name="Tanaka T.Q."/>
            <person name="Sugimoto C."/>
            <person name="Kawazu S."/>
        </authorList>
    </citation>
    <scope>NUCLEOTIDE SEQUENCE [LARGE SCALE GENOMIC DNA]</scope>
    <source>
        <strain evidence="3 4">Miyake</strain>
    </source>
</reference>
<dbReference type="GeneID" id="39873081"/>
<dbReference type="RefSeq" id="XP_028865554.1">
    <property type="nucleotide sequence ID" value="XM_029009721.1"/>
</dbReference>
<dbReference type="Proteomes" id="UP000236319">
    <property type="component" value="Unassembled WGS sequence"/>
</dbReference>
<evidence type="ECO:0000313" key="3">
    <source>
        <dbReference type="EMBL" id="GBE59311.1"/>
    </source>
</evidence>
<feature type="compositionally biased region" description="Basic and acidic residues" evidence="1">
    <location>
        <begin position="131"/>
        <end position="158"/>
    </location>
</feature>
<keyword evidence="4" id="KW-1185">Reference proteome</keyword>
<evidence type="ECO:0000256" key="2">
    <source>
        <dbReference type="SAM" id="SignalP"/>
    </source>
</evidence>
<organism evidence="3 4">
    <name type="scientific">Babesia ovata</name>
    <dbReference type="NCBI Taxonomy" id="189622"/>
    <lineage>
        <taxon>Eukaryota</taxon>
        <taxon>Sar</taxon>
        <taxon>Alveolata</taxon>
        <taxon>Apicomplexa</taxon>
        <taxon>Aconoidasida</taxon>
        <taxon>Piroplasmida</taxon>
        <taxon>Babesiidae</taxon>
        <taxon>Babesia</taxon>
    </lineage>
</organism>
<dbReference type="PROSITE" id="PS51257">
    <property type="entry name" value="PROKAR_LIPOPROTEIN"/>
    <property type="match status" value="1"/>
</dbReference>
<accession>A0A2H6K8J3</accession>
<feature type="region of interest" description="Disordered" evidence="1">
    <location>
        <begin position="39"/>
        <end position="158"/>
    </location>
</feature>
<protein>
    <submittedName>
        <fullName evidence="3">Uncharacterized protein</fullName>
    </submittedName>
</protein>
<dbReference type="AlphaFoldDB" id="A0A2H6K8J3"/>
<feature type="chain" id="PRO_5014137324" evidence="2">
    <location>
        <begin position="23"/>
        <end position="199"/>
    </location>
</feature>
<dbReference type="VEuPathDB" id="PiroplasmaDB:BOVATA_008040"/>
<dbReference type="EMBL" id="BDSA01000001">
    <property type="protein sequence ID" value="GBE59311.1"/>
    <property type="molecule type" value="Genomic_DNA"/>
</dbReference>
<proteinExistence type="predicted"/>
<sequence length="199" mass="22903">MRSFGVLLAGLALVCVASGCEAYSLHSESSSLMELPFFKKKSADKSDAKSKDKSGGKKKRGLWTKLRGSVKRKREEKQPAEDSDDESPEEFKKKRKESWIERRKHKRQKRDHKKSKKPKSHSDDSPSEDDEPHHERHHKEVTDEIHEHIEEDQKEPDRVVGEVKDALHTISSNVKKSLISSIADDIDNAWKKLLMRAKK</sequence>
<keyword evidence="2" id="KW-0732">Signal</keyword>
<dbReference type="OrthoDB" id="10506204at2759"/>
<feature type="compositionally biased region" description="Basic and acidic residues" evidence="1">
    <location>
        <begin position="89"/>
        <end position="101"/>
    </location>
</feature>